<dbReference type="Proteomes" id="UP000308549">
    <property type="component" value="Unassembled WGS sequence"/>
</dbReference>
<evidence type="ECO:0000256" key="1">
    <source>
        <dbReference type="SAM" id="MobiDB-lite"/>
    </source>
</evidence>
<evidence type="ECO:0000256" key="2">
    <source>
        <dbReference type="SAM" id="SignalP"/>
    </source>
</evidence>
<evidence type="ECO:0000259" key="3">
    <source>
        <dbReference type="Pfam" id="PF24808"/>
    </source>
</evidence>
<dbReference type="PANTHER" id="PTHR38118:SF2">
    <property type="entry name" value="CDP-ALCOHOL PHOSPHATIDYLTRANSFERASE PROTEIN"/>
    <property type="match status" value="1"/>
</dbReference>
<evidence type="ECO:0000313" key="4">
    <source>
        <dbReference type="EMBL" id="TKA25819.1"/>
    </source>
</evidence>
<keyword evidence="2" id="KW-0732">Signal</keyword>
<feature type="region of interest" description="Disordered" evidence="1">
    <location>
        <begin position="127"/>
        <end position="184"/>
    </location>
</feature>
<protein>
    <recommendedName>
        <fullName evidence="3">DUF7707 domain-containing protein</fullName>
    </recommendedName>
</protein>
<evidence type="ECO:0000313" key="5">
    <source>
        <dbReference type="Proteomes" id="UP000308549"/>
    </source>
</evidence>
<dbReference type="OrthoDB" id="2121879at2759"/>
<organism evidence="4 5">
    <name type="scientific">Salinomyces thailandicus</name>
    <dbReference type="NCBI Taxonomy" id="706561"/>
    <lineage>
        <taxon>Eukaryota</taxon>
        <taxon>Fungi</taxon>
        <taxon>Dikarya</taxon>
        <taxon>Ascomycota</taxon>
        <taxon>Pezizomycotina</taxon>
        <taxon>Dothideomycetes</taxon>
        <taxon>Dothideomycetidae</taxon>
        <taxon>Mycosphaerellales</taxon>
        <taxon>Teratosphaeriaceae</taxon>
        <taxon>Salinomyces</taxon>
    </lineage>
</organism>
<feature type="domain" description="DUF7707" evidence="3">
    <location>
        <begin position="27"/>
        <end position="123"/>
    </location>
</feature>
<dbReference type="Pfam" id="PF24808">
    <property type="entry name" value="DUF7707"/>
    <property type="match status" value="1"/>
</dbReference>
<dbReference type="PANTHER" id="PTHR38118">
    <property type="entry name" value="ANCHORED CELL WALL PROTEIN 11-RELATED"/>
    <property type="match status" value="1"/>
</dbReference>
<feature type="signal peptide" evidence="2">
    <location>
        <begin position="1"/>
        <end position="19"/>
    </location>
</feature>
<reference evidence="4 5" key="1">
    <citation type="submission" date="2017-03" db="EMBL/GenBank/DDBJ databases">
        <title>Genomes of endolithic fungi from Antarctica.</title>
        <authorList>
            <person name="Coleine C."/>
            <person name="Masonjones S."/>
            <person name="Stajich J.E."/>
        </authorList>
    </citation>
    <scope>NUCLEOTIDE SEQUENCE [LARGE SCALE GENOMIC DNA]</scope>
    <source>
        <strain evidence="4 5">CCFEE 6315</strain>
    </source>
</reference>
<feature type="compositionally biased region" description="Low complexity" evidence="1">
    <location>
        <begin position="129"/>
        <end position="184"/>
    </location>
</feature>
<dbReference type="AlphaFoldDB" id="A0A4V5N4G2"/>
<name>A0A4V5N4G2_9PEZI</name>
<feature type="chain" id="PRO_5020864233" description="DUF7707 domain-containing protein" evidence="2">
    <location>
        <begin position="20"/>
        <end position="213"/>
    </location>
</feature>
<comment type="caution">
    <text evidence="4">The sequence shown here is derived from an EMBL/GenBank/DDBJ whole genome shotgun (WGS) entry which is preliminary data.</text>
</comment>
<gene>
    <name evidence="4" type="ORF">B0A50_05574</name>
</gene>
<proteinExistence type="predicted"/>
<keyword evidence="5" id="KW-1185">Reference proteome</keyword>
<sequence length="213" mass="21622">MFYSTLAIAATAFTGLVSAQQNTSSTYTIDPNTVDYSTRQDWCLGQRNTCRSLCDMQAFPNNCDPNTLTYSCVCTDGSSPNISAYQQSLPAQVCRVYVDQCVVGSGSDIDEITACRDIQCGNRTVNQLDSSDSASSSMTATTSSSGSSSSSTSGSSSGSGSDSSDSSDSTSSSTASGASSSPTDSGALAMGVAQSYGAGILATGLLALFGLAL</sequence>
<accession>A0A4V5N4G2</accession>
<dbReference type="EMBL" id="NAJL01000032">
    <property type="protein sequence ID" value="TKA25819.1"/>
    <property type="molecule type" value="Genomic_DNA"/>
</dbReference>
<dbReference type="InterPro" id="IPR056124">
    <property type="entry name" value="DUF7707"/>
</dbReference>